<dbReference type="GO" id="GO:0016787">
    <property type="term" value="F:hydrolase activity"/>
    <property type="evidence" value="ECO:0007669"/>
    <property type="project" value="UniProtKB-KW"/>
</dbReference>
<accession>A0A1Y1SA50</accession>
<feature type="domain" description="S1 motif" evidence="6">
    <location>
        <begin position="39"/>
        <end position="117"/>
    </location>
</feature>
<gene>
    <name evidence="7" type="ORF">ATO7_15582</name>
</gene>
<evidence type="ECO:0000256" key="1">
    <source>
        <dbReference type="ARBA" id="ARBA00001946"/>
    </source>
</evidence>
<sequence length="487" mass="54344">MSDEILINVSPQETRVGLVEQGVLQEIFIQRASHVGVMGNIYKGRVERVLPGMQAAFIDVGLDRTAFLHASDIHVDAANSPASGAGDINALLREGDSVLVQVIKEPLGSKGARLTSQLTIPSRYLVYLPHADHVGISTKIEDEDERTRLRDLLTQLIEESGRPGSFIVRTAGEGVNSEELRNDVTFLHRLWDSIQEAAPHSSAGTLVHSDLPLIMRTLRDLMNDDIERVRIDDEAAYQRCVAFAQRFVPGTAEKIELFDGTAPIFDLYGAEDELQRALDRKVPLKSGGHLIFDQTEAMTTIDVNTGAYVGYRNLEETIFKTNLEAAQTIAHQLRLRNLGGIIIIDFIDMIDETHREQVLAALGKAMSRDHAKSVVCSLSSLGLVEMTRKRTRESLERILCEPCPTCMSRGRIKSAETVCYEIFRELRRTARQFQAREYRVLAHPDVIARLADEQSTGLAELEEVVHKPIRLLAEAQYLPESYDVVPL</sequence>
<dbReference type="PANTHER" id="PTHR30001">
    <property type="entry name" value="RIBONUCLEASE"/>
    <property type="match status" value="1"/>
</dbReference>
<evidence type="ECO:0000256" key="3">
    <source>
        <dbReference type="ARBA" id="ARBA00022801"/>
    </source>
</evidence>
<keyword evidence="3" id="KW-0378">Hydrolase</keyword>
<comment type="caution">
    <text evidence="7">The sequence shown here is derived from an EMBL/GenBank/DDBJ whole genome shotgun (WGS) entry which is preliminary data.</text>
</comment>
<evidence type="ECO:0000256" key="4">
    <source>
        <dbReference type="ARBA" id="ARBA00022842"/>
    </source>
</evidence>
<dbReference type="CDD" id="cd04453">
    <property type="entry name" value="S1_RNase_E"/>
    <property type="match status" value="1"/>
</dbReference>
<proteinExistence type="predicted"/>
<dbReference type="GO" id="GO:0006364">
    <property type="term" value="P:rRNA processing"/>
    <property type="evidence" value="ECO:0007669"/>
    <property type="project" value="TreeGrafter"/>
</dbReference>
<comment type="cofactor">
    <cofactor evidence="1">
        <name>Mg(2+)</name>
        <dbReference type="ChEBI" id="CHEBI:18420"/>
    </cofactor>
</comment>
<dbReference type="InterPro" id="IPR003029">
    <property type="entry name" value="S1_domain"/>
</dbReference>
<dbReference type="InterPro" id="IPR012340">
    <property type="entry name" value="NA-bd_OB-fold"/>
</dbReference>
<dbReference type="Proteomes" id="UP000192342">
    <property type="component" value="Unassembled WGS sequence"/>
</dbReference>
<reference evidence="7 8" key="1">
    <citation type="submission" date="2013-04" db="EMBL/GenBank/DDBJ databases">
        <title>Oceanococcus atlanticus 22II-S10r2 Genome Sequencing.</title>
        <authorList>
            <person name="Lai Q."/>
            <person name="Li G."/>
            <person name="Shao Z."/>
        </authorList>
    </citation>
    <scope>NUCLEOTIDE SEQUENCE [LARGE SCALE GENOMIC DNA]</scope>
    <source>
        <strain evidence="7 8">22II-S10r2</strain>
    </source>
</reference>
<dbReference type="GO" id="GO:0003723">
    <property type="term" value="F:RNA binding"/>
    <property type="evidence" value="ECO:0007669"/>
    <property type="project" value="UniProtKB-KW"/>
</dbReference>
<dbReference type="InterPro" id="IPR004659">
    <property type="entry name" value="RNase_E/G"/>
</dbReference>
<dbReference type="STRING" id="1317117.ATO7_15582"/>
<dbReference type="GO" id="GO:0004540">
    <property type="term" value="F:RNA nuclease activity"/>
    <property type="evidence" value="ECO:0007669"/>
    <property type="project" value="InterPro"/>
</dbReference>
<keyword evidence="2" id="KW-0479">Metal-binding</keyword>
<organism evidence="7 8">
    <name type="scientific">Oceanococcus atlanticus</name>
    <dbReference type="NCBI Taxonomy" id="1317117"/>
    <lineage>
        <taxon>Bacteria</taxon>
        <taxon>Pseudomonadati</taxon>
        <taxon>Pseudomonadota</taxon>
        <taxon>Gammaproteobacteria</taxon>
        <taxon>Chromatiales</taxon>
        <taxon>Oceanococcaceae</taxon>
        <taxon>Oceanococcus</taxon>
    </lineage>
</organism>
<dbReference type="PANTHER" id="PTHR30001:SF0">
    <property type="entry name" value="RIBONUCLEASE G"/>
    <property type="match status" value="1"/>
</dbReference>
<dbReference type="SMART" id="SM00316">
    <property type="entry name" value="S1"/>
    <property type="match status" value="1"/>
</dbReference>
<dbReference type="Pfam" id="PF10150">
    <property type="entry name" value="RNase_E_G"/>
    <property type="match status" value="1"/>
</dbReference>
<keyword evidence="4" id="KW-0460">Magnesium</keyword>
<dbReference type="InterPro" id="IPR019307">
    <property type="entry name" value="RNA-bd_AU-1/RNase_E/G"/>
</dbReference>
<evidence type="ECO:0000256" key="2">
    <source>
        <dbReference type="ARBA" id="ARBA00022723"/>
    </source>
</evidence>
<evidence type="ECO:0000313" key="7">
    <source>
        <dbReference type="EMBL" id="ORE85218.1"/>
    </source>
</evidence>
<evidence type="ECO:0000313" key="8">
    <source>
        <dbReference type="Proteomes" id="UP000192342"/>
    </source>
</evidence>
<keyword evidence="5" id="KW-0694">RNA-binding</keyword>
<dbReference type="PROSITE" id="PS50126">
    <property type="entry name" value="S1"/>
    <property type="match status" value="1"/>
</dbReference>
<dbReference type="GO" id="GO:0046872">
    <property type="term" value="F:metal ion binding"/>
    <property type="evidence" value="ECO:0007669"/>
    <property type="project" value="UniProtKB-KW"/>
</dbReference>
<dbReference type="EMBL" id="AQQV01000005">
    <property type="protein sequence ID" value="ORE85218.1"/>
    <property type="molecule type" value="Genomic_DNA"/>
</dbReference>
<evidence type="ECO:0000259" key="6">
    <source>
        <dbReference type="PROSITE" id="PS50126"/>
    </source>
</evidence>
<dbReference type="Gene3D" id="3.40.1260.20">
    <property type="entry name" value="Ribonuclease E, catalytic domain"/>
    <property type="match status" value="1"/>
</dbReference>
<evidence type="ECO:0000256" key="5">
    <source>
        <dbReference type="ARBA" id="ARBA00022884"/>
    </source>
</evidence>
<dbReference type="OrthoDB" id="9804278at2"/>
<protein>
    <submittedName>
        <fullName evidence="7">Rne/Rng family ribonuclease</fullName>
    </submittedName>
</protein>
<dbReference type="AlphaFoldDB" id="A0A1Y1SA50"/>
<dbReference type="GO" id="GO:0005737">
    <property type="term" value="C:cytoplasm"/>
    <property type="evidence" value="ECO:0007669"/>
    <property type="project" value="TreeGrafter"/>
</dbReference>
<name>A0A1Y1SA50_9GAMM</name>
<dbReference type="Gene3D" id="2.40.50.140">
    <property type="entry name" value="Nucleic acid-binding proteins"/>
    <property type="match status" value="1"/>
</dbReference>
<keyword evidence="8" id="KW-1185">Reference proteome</keyword>
<dbReference type="NCBIfam" id="NF008689">
    <property type="entry name" value="PRK11712.1"/>
    <property type="match status" value="1"/>
</dbReference>
<dbReference type="SUPFAM" id="SSF50249">
    <property type="entry name" value="Nucleic acid-binding proteins"/>
    <property type="match status" value="1"/>
</dbReference>
<dbReference type="NCBIfam" id="TIGR00757">
    <property type="entry name" value="RNaseEG"/>
    <property type="match status" value="1"/>
</dbReference>
<dbReference type="RefSeq" id="WP_083563364.1">
    <property type="nucleotide sequence ID" value="NZ_AQQV01000005.1"/>
</dbReference>